<proteinExistence type="predicted"/>
<keyword evidence="2" id="KW-1185">Reference proteome</keyword>
<organism evidence="1 2">
    <name type="scientific">Naganishia onofrii</name>
    <dbReference type="NCBI Taxonomy" id="1851511"/>
    <lineage>
        <taxon>Eukaryota</taxon>
        <taxon>Fungi</taxon>
        <taxon>Dikarya</taxon>
        <taxon>Basidiomycota</taxon>
        <taxon>Agaricomycotina</taxon>
        <taxon>Tremellomycetes</taxon>
        <taxon>Filobasidiales</taxon>
        <taxon>Filobasidiaceae</taxon>
        <taxon>Naganishia</taxon>
    </lineage>
</organism>
<evidence type="ECO:0000313" key="1">
    <source>
        <dbReference type="EMBL" id="KAJ9123834.1"/>
    </source>
</evidence>
<comment type="caution">
    <text evidence="1">The sequence shown here is derived from an EMBL/GenBank/DDBJ whole genome shotgun (WGS) entry which is preliminary data.</text>
</comment>
<name>A0ACC2XIG9_9TREE</name>
<reference evidence="1" key="1">
    <citation type="submission" date="2023-04" db="EMBL/GenBank/DDBJ databases">
        <title>Draft Genome sequencing of Naganishia species isolated from polar environments using Oxford Nanopore Technology.</title>
        <authorList>
            <person name="Leo P."/>
            <person name="Venkateswaran K."/>
        </authorList>
    </citation>
    <scope>NUCLEOTIDE SEQUENCE</scope>
    <source>
        <strain evidence="1">DBVPG 5303</strain>
    </source>
</reference>
<evidence type="ECO:0000313" key="2">
    <source>
        <dbReference type="Proteomes" id="UP001234202"/>
    </source>
</evidence>
<dbReference type="EMBL" id="JASBWV010000011">
    <property type="protein sequence ID" value="KAJ9123834.1"/>
    <property type="molecule type" value="Genomic_DNA"/>
</dbReference>
<accession>A0ACC2XIG9</accession>
<protein>
    <submittedName>
        <fullName evidence="1">Uncharacterized protein</fullName>
    </submittedName>
</protein>
<sequence length="171" mass="16848">MVYDFADFQAAPTSGFNSSLSPAQAPKPAGNVFDFLDAAAPASKSATSPTPAYAPASTGFGALGASSSSYAAPAASSPVGQARPSNTMPQQTQAKPASSSSGLGGFDDLWNTSLSSVGGNKAPANGSGKKTIAEMEREKSKASLWGSSSAGGGSSSAQQKPSSSGFEDLLG</sequence>
<gene>
    <name evidence="1" type="ORF">QFC24_003611</name>
</gene>
<dbReference type="Proteomes" id="UP001234202">
    <property type="component" value="Unassembled WGS sequence"/>
</dbReference>